<comment type="subcellular location">
    <subcellularLocation>
        <location evidence="10 11">Cytoplasm</location>
    </subcellularLocation>
</comment>
<sequence>MRPLMLSQVARWVEGRQLGADVEIRSVATDTRTLAPGALFVALRGERQDGHDLAAQALAAGAAALLVQREVDCALPQVLCADTQDALGELAAGVQQGRPAVVVGLTGSNGKTSVKALVLAILSEAGKAYANPGNRNNEIGLPLAVLDAPEDARFAIYEMGAGKPGDIAYLASIVPPQVALVNNVMPAHLERMGSLLGVAETKGAIYEALPDDGIAVVNADDAFAPWFMQRIGERRCLRFGLENDADVRASAVQLGPDASRFRLHTPGGDADVALPLAGRHSVMNALAAAALALAAGASLDNVVTGLQSAPAVPGRQVPHTLRGGAVLVDDSYNANPGSVAAAIAALAETGTEAWLVLGDMGELGEGAEALHVEVGERARRAGIKRLWTVGELSAATSRAFGDGGHHFNDQAGLLAALGPALAAAPAGLRCLVKGSRSSAMDKVVAALLAADRQGDADHVA</sequence>
<dbReference type="HAMAP" id="MF_02019">
    <property type="entry name" value="MurF"/>
    <property type="match status" value="1"/>
</dbReference>
<keyword evidence="4 10" id="KW-0547">Nucleotide-binding</keyword>
<reference evidence="16" key="1">
    <citation type="journal article" date="2019" name="Int. J. Syst. Evol. Microbiol.">
        <title>The Global Catalogue of Microorganisms (GCM) 10K type strain sequencing project: providing services to taxonomists for standard genome sequencing and annotation.</title>
        <authorList>
            <consortium name="The Broad Institute Genomics Platform"/>
            <consortium name="The Broad Institute Genome Sequencing Center for Infectious Disease"/>
            <person name="Wu L."/>
            <person name="Ma J."/>
        </authorList>
    </citation>
    <scope>NUCLEOTIDE SEQUENCE [LARGE SCALE GENOMIC DNA]</scope>
    <source>
        <strain evidence="16">CGMCC 1.15905</strain>
    </source>
</reference>
<evidence type="ECO:0000313" key="15">
    <source>
        <dbReference type="EMBL" id="GGA84928.1"/>
    </source>
</evidence>
<keyword evidence="9 10" id="KW-0961">Cell wall biogenesis/degradation</keyword>
<evidence type="ECO:0000256" key="5">
    <source>
        <dbReference type="ARBA" id="ARBA00022840"/>
    </source>
</evidence>
<evidence type="ECO:0000313" key="16">
    <source>
        <dbReference type="Proteomes" id="UP000623419"/>
    </source>
</evidence>
<keyword evidence="16" id="KW-1185">Reference proteome</keyword>
<dbReference type="RefSeq" id="WP_188664606.1">
    <property type="nucleotide sequence ID" value="NZ_BMKC01000003.1"/>
</dbReference>
<dbReference type="Gene3D" id="3.40.1190.10">
    <property type="entry name" value="Mur-like, catalytic domain"/>
    <property type="match status" value="1"/>
</dbReference>
<evidence type="ECO:0000256" key="6">
    <source>
        <dbReference type="ARBA" id="ARBA00022960"/>
    </source>
</evidence>
<dbReference type="NCBIfam" id="TIGR01143">
    <property type="entry name" value="murF"/>
    <property type="match status" value="1"/>
</dbReference>
<dbReference type="InterPro" id="IPR013221">
    <property type="entry name" value="Mur_ligase_cen"/>
</dbReference>
<dbReference type="SUPFAM" id="SSF53623">
    <property type="entry name" value="MurD-like peptide ligases, catalytic domain"/>
    <property type="match status" value="1"/>
</dbReference>
<organism evidence="15 16">
    <name type="scientific">Arenimonas soli</name>
    <dbReference type="NCBI Taxonomy" id="2269504"/>
    <lineage>
        <taxon>Bacteria</taxon>
        <taxon>Pseudomonadati</taxon>
        <taxon>Pseudomonadota</taxon>
        <taxon>Gammaproteobacteria</taxon>
        <taxon>Lysobacterales</taxon>
        <taxon>Lysobacteraceae</taxon>
        <taxon>Arenimonas</taxon>
    </lineage>
</organism>
<name>A0ABQ1HP37_9GAMM</name>
<evidence type="ECO:0000256" key="2">
    <source>
        <dbReference type="ARBA" id="ARBA00022598"/>
    </source>
</evidence>
<keyword evidence="3 10" id="KW-0132">Cell division</keyword>
<evidence type="ECO:0000256" key="1">
    <source>
        <dbReference type="ARBA" id="ARBA00022490"/>
    </source>
</evidence>
<comment type="pathway">
    <text evidence="10 11">Cell wall biogenesis; peptidoglycan biosynthesis.</text>
</comment>
<feature type="domain" description="Mur ligase C-terminal" evidence="13">
    <location>
        <begin position="323"/>
        <end position="436"/>
    </location>
</feature>
<dbReference type="InterPro" id="IPR000713">
    <property type="entry name" value="Mur_ligase_N"/>
</dbReference>
<dbReference type="InterPro" id="IPR036565">
    <property type="entry name" value="Mur-like_cat_sf"/>
</dbReference>
<keyword evidence="7 10" id="KW-0573">Peptidoglycan synthesis</keyword>
<keyword evidence="2 10" id="KW-0436">Ligase</keyword>
<dbReference type="GO" id="GO:0016874">
    <property type="term" value="F:ligase activity"/>
    <property type="evidence" value="ECO:0007669"/>
    <property type="project" value="UniProtKB-KW"/>
</dbReference>
<dbReference type="SUPFAM" id="SSF63418">
    <property type="entry name" value="MurE/MurF N-terminal domain"/>
    <property type="match status" value="1"/>
</dbReference>
<dbReference type="InterPro" id="IPR036615">
    <property type="entry name" value="Mur_ligase_C_dom_sf"/>
</dbReference>
<accession>A0ABQ1HP37</accession>
<dbReference type="Pfam" id="PF08245">
    <property type="entry name" value="Mur_ligase_M"/>
    <property type="match status" value="1"/>
</dbReference>
<dbReference type="Pfam" id="PF01225">
    <property type="entry name" value="Mur_ligase"/>
    <property type="match status" value="1"/>
</dbReference>
<dbReference type="InterPro" id="IPR051046">
    <property type="entry name" value="MurCDEF_CellWall_CoF430Synth"/>
</dbReference>
<dbReference type="InterPro" id="IPR004101">
    <property type="entry name" value="Mur_ligase_C"/>
</dbReference>
<proteinExistence type="inferred from homology"/>
<gene>
    <name evidence="10 15" type="primary">murF</name>
    <name evidence="15" type="ORF">GCM10011521_24170</name>
</gene>
<dbReference type="Proteomes" id="UP000623419">
    <property type="component" value="Unassembled WGS sequence"/>
</dbReference>
<keyword evidence="8 10" id="KW-0131">Cell cycle</keyword>
<dbReference type="PANTHER" id="PTHR43024:SF1">
    <property type="entry name" value="UDP-N-ACETYLMURAMOYL-TRIPEPTIDE--D-ALANYL-D-ALANINE LIGASE"/>
    <property type="match status" value="1"/>
</dbReference>
<keyword evidence="1 10" id="KW-0963">Cytoplasm</keyword>
<dbReference type="SUPFAM" id="SSF53244">
    <property type="entry name" value="MurD-like peptide ligases, peptide-binding domain"/>
    <property type="match status" value="1"/>
</dbReference>
<evidence type="ECO:0000256" key="4">
    <source>
        <dbReference type="ARBA" id="ARBA00022741"/>
    </source>
</evidence>
<keyword evidence="5 10" id="KW-0067">ATP-binding</keyword>
<dbReference type="PANTHER" id="PTHR43024">
    <property type="entry name" value="UDP-N-ACETYLMURAMOYL-TRIPEPTIDE--D-ALANYL-D-ALANINE LIGASE"/>
    <property type="match status" value="1"/>
</dbReference>
<evidence type="ECO:0000256" key="3">
    <source>
        <dbReference type="ARBA" id="ARBA00022618"/>
    </source>
</evidence>
<dbReference type="InterPro" id="IPR035911">
    <property type="entry name" value="MurE/MurF_N"/>
</dbReference>
<feature type="domain" description="Mur ligase N-terminal catalytic" evidence="12">
    <location>
        <begin position="23"/>
        <end position="71"/>
    </location>
</feature>
<evidence type="ECO:0000256" key="11">
    <source>
        <dbReference type="RuleBase" id="RU004136"/>
    </source>
</evidence>
<evidence type="ECO:0000259" key="12">
    <source>
        <dbReference type="Pfam" id="PF01225"/>
    </source>
</evidence>
<comment type="function">
    <text evidence="10 11">Involved in cell wall formation. Catalyzes the final step in the synthesis of UDP-N-acetylmuramoyl-pentapeptide, the precursor of murein.</text>
</comment>
<feature type="domain" description="Mur ligase central" evidence="14">
    <location>
        <begin position="106"/>
        <end position="292"/>
    </location>
</feature>
<evidence type="ECO:0000259" key="13">
    <source>
        <dbReference type="Pfam" id="PF02875"/>
    </source>
</evidence>
<protein>
    <recommendedName>
        <fullName evidence="10 11">UDP-N-acetylmuramoyl-tripeptide--D-alanyl-D-alanine ligase</fullName>
        <ecNumber evidence="10 11">6.3.2.10</ecNumber>
    </recommendedName>
    <alternativeName>
        <fullName evidence="10">D-alanyl-D-alanine-adding enzyme</fullName>
    </alternativeName>
</protein>
<dbReference type="EC" id="6.3.2.10" evidence="10 11"/>
<comment type="caution">
    <text evidence="15">The sequence shown here is derived from an EMBL/GenBank/DDBJ whole genome shotgun (WGS) entry which is preliminary data.</text>
</comment>
<dbReference type="InterPro" id="IPR005863">
    <property type="entry name" value="UDP-N-AcMur_synth"/>
</dbReference>
<evidence type="ECO:0000256" key="10">
    <source>
        <dbReference type="HAMAP-Rule" id="MF_02019"/>
    </source>
</evidence>
<dbReference type="Gene3D" id="3.40.1390.10">
    <property type="entry name" value="MurE/MurF, N-terminal domain"/>
    <property type="match status" value="1"/>
</dbReference>
<feature type="binding site" evidence="10">
    <location>
        <begin position="107"/>
        <end position="113"/>
    </location>
    <ligand>
        <name>ATP</name>
        <dbReference type="ChEBI" id="CHEBI:30616"/>
    </ligand>
</feature>
<evidence type="ECO:0000256" key="7">
    <source>
        <dbReference type="ARBA" id="ARBA00022984"/>
    </source>
</evidence>
<dbReference type="EMBL" id="BMKC01000003">
    <property type="protein sequence ID" value="GGA84928.1"/>
    <property type="molecule type" value="Genomic_DNA"/>
</dbReference>
<dbReference type="Pfam" id="PF02875">
    <property type="entry name" value="Mur_ligase_C"/>
    <property type="match status" value="1"/>
</dbReference>
<evidence type="ECO:0000259" key="14">
    <source>
        <dbReference type="Pfam" id="PF08245"/>
    </source>
</evidence>
<keyword evidence="6 10" id="KW-0133">Cell shape</keyword>
<comment type="catalytic activity">
    <reaction evidence="10 11">
        <text>D-alanyl-D-alanine + UDP-N-acetyl-alpha-D-muramoyl-L-alanyl-gamma-D-glutamyl-meso-2,6-diaminopimelate + ATP = UDP-N-acetyl-alpha-D-muramoyl-L-alanyl-gamma-D-glutamyl-meso-2,6-diaminopimeloyl-D-alanyl-D-alanine + ADP + phosphate + H(+)</text>
        <dbReference type="Rhea" id="RHEA:28374"/>
        <dbReference type="ChEBI" id="CHEBI:15378"/>
        <dbReference type="ChEBI" id="CHEBI:30616"/>
        <dbReference type="ChEBI" id="CHEBI:43474"/>
        <dbReference type="ChEBI" id="CHEBI:57822"/>
        <dbReference type="ChEBI" id="CHEBI:61386"/>
        <dbReference type="ChEBI" id="CHEBI:83905"/>
        <dbReference type="ChEBI" id="CHEBI:456216"/>
        <dbReference type="EC" id="6.3.2.10"/>
    </reaction>
</comment>
<evidence type="ECO:0000256" key="9">
    <source>
        <dbReference type="ARBA" id="ARBA00023316"/>
    </source>
</evidence>
<evidence type="ECO:0000256" key="8">
    <source>
        <dbReference type="ARBA" id="ARBA00023306"/>
    </source>
</evidence>
<comment type="similarity">
    <text evidence="10">Belongs to the MurCDEF family. MurF subfamily.</text>
</comment>
<dbReference type="Gene3D" id="3.90.190.20">
    <property type="entry name" value="Mur ligase, C-terminal domain"/>
    <property type="match status" value="1"/>
</dbReference>